<keyword evidence="1" id="KW-1133">Transmembrane helix</keyword>
<keyword evidence="3" id="KW-1185">Reference proteome</keyword>
<evidence type="ECO:0000256" key="1">
    <source>
        <dbReference type="SAM" id="Phobius"/>
    </source>
</evidence>
<feature type="transmembrane region" description="Helical" evidence="1">
    <location>
        <begin position="12"/>
        <end position="34"/>
    </location>
</feature>
<keyword evidence="1" id="KW-0472">Membrane</keyword>
<gene>
    <name evidence="2" type="ORF">P5G62_001155</name>
</gene>
<dbReference type="Proteomes" id="UP001241748">
    <property type="component" value="Unassembled WGS sequence"/>
</dbReference>
<reference evidence="2 3" key="1">
    <citation type="submission" date="2024-05" db="EMBL/GenBank/DDBJ databases">
        <authorList>
            <person name="Venkateswaran K."/>
        </authorList>
    </citation>
    <scope>NUCLEOTIDE SEQUENCE [LARGE SCALE GENOMIC DNA]</scope>
    <source>
        <strain evidence="2 3">179-C4-2-HS</strain>
    </source>
</reference>
<evidence type="ECO:0008006" key="4">
    <source>
        <dbReference type="Google" id="ProtNLM"/>
    </source>
</evidence>
<evidence type="ECO:0000313" key="2">
    <source>
        <dbReference type="EMBL" id="MFB3165747.1"/>
    </source>
</evidence>
<evidence type="ECO:0000313" key="3">
    <source>
        <dbReference type="Proteomes" id="UP001241748"/>
    </source>
</evidence>
<proteinExistence type="predicted"/>
<sequence>MKCIKNEQGYALISVLLIIVVFSVIFLSFMGQAFSSVKQNQQTEKTTRTIAAAEMGISYYQVAIQEYYESKQSVVNSHVSAIMSQPNAATTKDFKRESTLKMAEELQKMIPIGTTIPSIPVDGHPNAKFTIKNFVAAADPSTTGVNAYKINISFNIVGTEDGKDTTLLAEMFIDLDSILNLPTTNDPNYYFLPNYKNINDPKVTPCNDLSSCKPVYITDPAKSTIDGNNLLSDNLVIYSKEGLTFTGQGNENNNNNIKIHAEKDILVGQNMISQTKMTIETNGNATFQQNLKIDTDSTLLVKQNLRVNQQLDISKQSFVYVGENAYINKLFISSNKMCVNGNLYIDSSKSGDTVDNLIVKGKIYILESGVYKEIPGGNVNSDTFKTKCGTYVPPQFQINWGDKVTPVISDVAY</sequence>
<dbReference type="RefSeq" id="WP_306076130.1">
    <property type="nucleotide sequence ID" value="NZ_JAROBZ020000001.1"/>
</dbReference>
<accession>A0ABV4YLL9</accession>
<keyword evidence="1" id="KW-0812">Transmembrane</keyword>
<organism evidence="2 3">
    <name type="scientific">Neobacillus driksii</name>
    <dbReference type="NCBI Taxonomy" id="3035913"/>
    <lineage>
        <taxon>Bacteria</taxon>
        <taxon>Bacillati</taxon>
        <taxon>Bacillota</taxon>
        <taxon>Bacilli</taxon>
        <taxon>Bacillales</taxon>
        <taxon>Bacillaceae</taxon>
        <taxon>Neobacillus</taxon>
    </lineage>
</organism>
<name>A0ABV4YLL9_9BACI</name>
<dbReference type="EMBL" id="JAROBZ020000001">
    <property type="protein sequence ID" value="MFB3165747.1"/>
    <property type="molecule type" value="Genomic_DNA"/>
</dbReference>
<protein>
    <recommendedName>
        <fullName evidence="4">Type II secretion system protein</fullName>
    </recommendedName>
</protein>
<comment type="caution">
    <text evidence="2">The sequence shown here is derived from an EMBL/GenBank/DDBJ whole genome shotgun (WGS) entry which is preliminary data.</text>
</comment>